<dbReference type="InterPro" id="IPR011051">
    <property type="entry name" value="RmlC_Cupin_sf"/>
</dbReference>
<proteinExistence type="predicted"/>
<dbReference type="SUPFAM" id="SSF47413">
    <property type="entry name" value="lambda repressor-like DNA-binding domains"/>
    <property type="match status" value="1"/>
</dbReference>
<evidence type="ECO:0000256" key="1">
    <source>
        <dbReference type="ARBA" id="ARBA00023125"/>
    </source>
</evidence>
<dbReference type="AlphaFoldDB" id="A0A1J5SXD2"/>
<dbReference type="CDD" id="cd02209">
    <property type="entry name" value="cupin_XRE_C"/>
    <property type="match status" value="1"/>
</dbReference>
<dbReference type="Gene3D" id="1.10.260.40">
    <property type="entry name" value="lambda repressor-like DNA-binding domains"/>
    <property type="match status" value="1"/>
</dbReference>
<organism evidence="3">
    <name type="scientific">mine drainage metagenome</name>
    <dbReference type="NCBI Taxonomy" id="410659"/>
    <lineage>
        <taxon>unclassified sequences</taxon>
        <taxon>metagenomes</taxon>
        <taxon>ecological metagenomes</taxon>
    </lineage>
</organism>
<dbReference type="InterPro" id="IPR001387">
    <property type="entry name" value="Cro/C1-type_HTH"/>
</dbReference>
<dbReference type="EMBL" id="MLJW01000015">
    <property type="protein sequence ID" value="OIR13226.1"/>
    <property type="molecule type" value="Genomic_DNA"/>
</dbReference>
<dbReference type="PROSITE" id="PS50943">
    <property type="entry name" value="HTH_CROC1"/>
    <property type="match status" value="1"/>
</dbReference>
<dbReference type="Pfam" id="PF01381">
    <property type="entry name" value="HTH_3"/>
    <property type="match status" value="1"/>
</dbReference>
<dbReference type="GO" id="GO:0003700">
    <property type="term" value="F:DNA-binding transcription factor activity"/>
    <property type="evidence" value="ECO:0007669"/>
    <property type="project" value="TreeGrafter"/>
</dbReference>
<feature type="domain" description="HTH cro/C1-type" evidence="2">
    <location>
        <begin position="13"/>
        <end position="67"/>
    </location>
</feature>
<dbReference type="GO" id="GO:0003677">
    <property type="term" value="F:DNA binding"/>
    <property type="evidence" value="ECO:0007669"/>
    <property type="project" value="UniProtKB-KW"/>
</dbReference>
<accession>A0A1J5SXD2</accession>
<evidence type="ECO:0000259" key="2">
    <source>
        <dbReference type="PROSITE" id="PS50943"/>
    </source>
</evidence>
<dbReference type="GO" id="GO:0005829">
    <property type="term" value="C:cytosol"/>
    <property type="evidence" value="ECO:0007669"/>
    <property type="project" value="TreeGrafter"/>
</dbReference>
<dbReference type="InterPro" id="IPR010982">
    <property type="entry name" value="Lambda_DNA-bd_dom_sf"/>
</dbReference>
<dbReference type="CDD" id="cd00093">
    <property type="entry name" value="HTH_XRE"/>
    <property type="match status" value="1"/>
</dbReference>
<dbReference type="SUPFAM" id="SSF51182">
    <property type="entry name" value="RmlC-like cupins"/>
    <property type="match status" value="1"/>
</dbReference>
<name>A0A1J5SXD2_9ZZZZ</name>
<dbReference type="InterPro" id="IPR050807">
    <property type="entry name" value="TransReg_Diox_bact_type"/>
</dbReference>
<dbReference type="InterPro" id="IPR014710">
    <property type="entry name" value="RmlC-like_jellyroll"/>
</dbReference>
<dbReference type="Gene3D" id="2.60.120.10">
    <property type="entry name" value="Jelly Rolls"/>
    <property type="match status" value="1"/>
</dbReference>
<dbReference type="SMART" id="SM00530">
    <property type="entry name" value="HTH_XRE"/>
    <property type="match status" value="1"/>
</dbReference>
<gene>
    <name evidence="3" type="ORF">GALL_56110</name>
</gene>
<keyword evidence="1 3" id="KW-0238">DNA-binding</keyword>
<reference evidence="3" key="1">
    <citation type="submission" date="2016-10" db="EMBL/GenBank/DDBJ databases">
        <title>Sequence of Gallionella enrichment culture.</title>
        <authorList>
            <person name="Poehlein A."/>
            <person name="Muehling M."/>
            <person name="Daniel R."/>
        </authorList>
    </citation>
    <scope>NUCLEOTIDE SEQUENCE</scope>
</reference>
<sequence>MQEDIIIQISNRLRDIRKEKNITLQELADQTGVSKGMLSQVENSRSIPSLSVLLNLIKALQIDLNEFFKNISLQESDKVLFIKKEQYHSFEKENALGFHYQRLLSTTVHDYHIDFVLLRLEKDAQREPVSTDAFEFKYLLKGKVEYTIGDKLYTMEEGDSLFFDASDLHNPKSIGDEDAVLLVAYFFKLHK</sequence>
<dbReference type="PANTHER" id="PTHR46797">
    <property type="entry name" value="HTH-TYPE TRANSCRIPTIONAL REGULATOR"/>
    <property type="match status" value="1"/>
</dbReference>
<comment type="caution">
    <text evidence="3">The sequence shown here is derived from an EMBL/GenBank/DDBJ whole genome shotgun (WGS) entry which is preliminary data.</text>
</comment>
<dbReference type="PANTHER" id="PTHR46797:SF1">
    <property type="entry name" value="METHYLPHOSPHONATE SYNTHASE"/>
    <property type="match status" value="1"/>
</dbReference>
<evidence type="ECO:0000313" key="3">
    <source>
        <dbReference type="EMBL" id="OIR13226.1"/>
    </source>
</evidence>
<dbReference type="Pfam" id="PF07883">
    <property type="entry name" value="Cupin_2"/>
    <property type="match status" value="1"/>
</dbReference>
<dbReference type="InterPro" id="IPR013096">
    <property type="entry name" value="Cupin_2"/>
</dbReference>
<protein>
    <submittedName>
        <fullName evidence="3">DNA-binding transcriptional repressor PuuR</fullName>
    </submittedName>
</protein>